<dbReference type="Proteomes" id="UP000184278">
    <property type="component" value="Unassembled WGS sequence"/>
</dbReference>
<keyword evidence="2" id="KW-0963">Cytoplasm</keyword>
<organism evidence="10 11">
    <name type="scientific">Butyrivibrio fibrisolvens DSM 3071</name>
    <dbReference type="NCBI Taxonomy" id="1121131"/>
    <lineage>
        <taxon>Bacteria</taxon>
        <taxon>Bacillati</taxon>
        <taxon>Bacillota</taxon>
        <taxon>Clostridia</taxon>
        <taxon>Lachnospirales</taxon>
        <taxon>Lachnospiraceae</taxon>
        <taxon>Butyrivibrio</taxon>
    </lineage>
</organism>
<dbReference type="GO" id="GO:0003677">
    <property type="term" value="F:DNA binding"/>
    <property type="evidence" value="ECO:0007669"/>
    <property type="project" value="InterPro"/>
</dbReference>
<keyword evidence="11" id="KW-1185">Reference proteome</keyword>
<dbReference type="PROSITE" id="PS50110">
    <property type="entry name" value="RESPONSE_REGULATORY"/>
    <property type="match status" value="1"/>
</dbReference>
<feature type="domain" description="Response regulatory" evidence="8">
    <location>
        <begin position="9"/>
        <end position="132"/>
    </location>
</feature>
<dbReference type="Gene3D" id="3.40.50.2300">
    <property type="match status" value="1"/>
</dbReference>
<keyword evidence="4" id="KW-0010">Activator</keyword>
<evidence type="ECO:0000256" key="2">
    <source>
        <dbReference type="ARBA" id="ARBA00022490"/>
    </source>
</evidence>
<dbReference type="Gene3D" id="2.40.50.1020">
    <property type="entry name" value="LytTr DNA-binding domain"/>
    <property type="match status" value="1"/>
</dbReference>
<evidence type="ECO:0000256" key="4">
    <source>
        <dbReference type="ARBA" id="ARBA00023159"/>
    </source>
</evidence>
<dbReference type="STRING" id="1121131.SAMN02745229_02134"/>
<proteinExistence type="predicted"/>
<dbReference type="AlphaFoldDB" id="A0A1M5ZCT4"/>
<evidence type="ECO:0000313" key="11">
    <source>
        <dbReference type="Proteomes" id="UP000184278"/>
    </source>
</evidence>
<dbReference type="Pfam" id="PF00072">
    <property type="entry name" value="Response_reg"/>
    <property type="match status" value="1"/>
</dbReference>
<dbReference type="InterPro" id="IPR011006">
    <property type="entry name" value="CheY-like_superfamily"/>
</dbReference>
<dbReference type="GO" id="GO:0000156">
    <property type="term" value="F:phosphorelay response regulator activity"/>
    <property type="evidence" value="ECO:0007669"/>
    <property type="project" value="InterPro"/>
</dbReference>
<comment type="function">
    <text evidence="5">May play the central regulatory role in sporulation. It may be an element of the effector pathway responsible for the activation of sporulation genes in response to nutritional stress. Spo0A may act in concert with spo0H (a sigma factor) to control the expression of some genes that are critical to the sporulation process.</text>
</comment>
<reference evidence="11" key="1">
    <citation type="submission" date="2016-11" db="EMBL/GenBank/DDBJ databases">
        <authorList>
            <person name="Varghese N."/>
            <person name="Submissions S."/>
        </authorList>
    </citation>
    <scope>NUCLEOTIDE SEQUENCE [LARGE SCALE GENOMIC DNA]</scope>
    <source>
        <strain evidence="11">DSM 3071</strain>
    </source>
</reference>
<dbReference type="RefSeq" id="WP_081373816.1">
    <property type="nucleotide sequence ID" value="NZ_FQXK01000017.1"/>
</dbReference>
<dbReference type="PROSITE" id="PS50930">
    <property type="entry name" value="HTH_LYTTR"/>
    <property type="match status" value="1"/>
</dbReference>
<evidence type="ECO:0000259" key="9">
    <source>
        <dbReference type="PROSITE" id="PS50930"/>
    </source>
</evidence>
<keyword evidence="3" id="KW-0902">Two-component regulatory system</keyword>
<dbReference type="InterPro" id="IPR007492">
    <property type="entry name" value="LytTR_DNA-bd_dom"/>
</dbReference>
<feature type="domain" description="HTH LytTR-type" evidence="9">
    <location>
        <begin position="149"/>
        <end position="249"/>
    </location>
</feature>
<comment type="function">
    <text evidence="6">Required for high-level post-exponential phase expression of a series of secreted proteins.</text>
</comment>
<dbReference type="CDD" id="cd17533">
    <property type="entry name" value="REC_LytTR_AgrA-like"/>
    <property type="match status" value="1"/>
</dbReference>
<sequence length="249" mass="28794">MDGKKFMLNIYICEDDKTQRGLMTEYVNQVIMIEDYDLKLMLSTDDPYKVLSTIDDNPNVGLYFLDIELASDMNGLTLAQQIRKKDPRGFIVFVTTHSEMCYMTFTYKVEALDFILKDDQDNLHMRIHQCINNAYSRYSAVNNHANQIYAVKIGDKEYCIPVEEILYIETSSSPHKVIMHTPARILEFNGKIKEIKDELGSNFIICHRSTVINKKHLREVDLKNRTVTLSNGEVCVVSTRYIHSLTKCS</sequence>
<dbReference type="SMART" id="SM00448">
    <property type="entry name" value="REC"/>
    <property type="match status" value="1"/>
</dbReference>
<dbReference type="InterPro" id="IPR001789">
    <property type="entry name" value="Sig_transdc_resp-reg_receiver"/>
</dbReference>
<evidence type="ECO:0000259" key="8">
    <source>
        <dbReference type="PROSITE" id="PS50110"/>
    </source>
</evidence>
<keyword evidence="7" id="KW-0597">Phosphoprotein</keyword>
<dbReference type="InterPro" id="IPR046947">
    <property type="entry name" value="LytR-like"/>
</dbReference>
<name>A0A1M5ZCT4_BUTFI</name>
<evidence type="ECO:0000256" key="1">
    <source>
        <dbReference type="ARBA" id="ARBA00018672"/>
    </source>
</evidence>
<evidence type="ECO:0000256" key="7">
    <source>
        <dbReference type="PROSITE-ProRule" id="PRU00169"/>
    </source>
</evidence>
<dbReference type="EMBL" id="FQXK01000017">
    <property type="protein sequence ID" value="SHI22020.1"/>
    <property type="molecule type" value="Genomic_DNA"/>
</dbReference>
<evidence type="ECO:0000256" key="6">
    <source>
        <dbReference type="ARBA" id="ARBA00037164"/>
    </source>
</evidence>
<evidence type="ECO:0000313" key="10">
    <source>
        <dbReference type="EMBL" id="SHI22020.1"/>
    </source>
</evidence>
<evidence type="ECO:0000256" key="5">
    <source>
        <dbReference type="ARBA" id="ARBA00024867"/>
    </source>
</evidence>
<accession>A0A1M5ZCT4</accession>
<dbReference type="PANTHER" id="PTHR37299">
    <property type="entry name" value="TRANSCRIPTIONAL REGULATOR-RELATED"/>
    <property type="match status" value="1"/>
</dbReference>
<dbReference type="SUPFAM" id="SSF52172">
    <property type="entry name" value="CheY-like"/>
    <property type="match status" value="1"/>
</dbReference>
<feature type="modified residue" description="4-aspartylphosphate" evidence="7">
    <location>
        <position position="66"/>
    </location>
</feature>
<protein>
    <recommendedName>
        <fullName evidence="1">Stage 0 sporulation protein A homolog</fullName>
    </recommendedName>
</protein>
<dbReference type="Pfam" id="PF04397">
    <property type="entry name" value="LytTR"/>
    <property type="match status" value="1"/>
</dbReference>
<gene>
    <name evidence="10" type="ORF">SAMN02745229_02134</name>
</gene>
<dbReference type="PANTHER" id="PTHR37299:SF3">
    <property type="entry name" value="STAGE 0 SPORULATION PROTEIN A HOMOLOG"/>
    <property type="match status" value="1"/>
</dbReference>
<dbReference type="SMART" id="SM00850">
    <property type="entry name" value="LytTR"/>
    <property type="match status" value="1"/>
</dbReference>
<evidence type="ECO:0000256" key="3">
    <source>
        <dbReference type="ARBA" id="ARBA00023012"/>
    </source>
</evidence>
<dbReference type="OrthoDB" id="9809318at2"/>